<organism evidence="1 2">
    <name type="scientific">Arthrobacter sulfonylureivorans</name>
    <dbReference type="NCBI Taxonomy" id="2486855"/>
    <lineage>
        <taxon>Bacteria</taxon>
        <taxon>Bacillati</taxon>
        <taxon>Actinomycetota</taxon>
        <taxon>Actinomycetes</taxon>
        <taxon>Micrococcales</taxon>
        <taxon>Micrococcaceae</taxon>
        <taxon>Arthrobacter</taxon>
    </lineage>
</organism>
<evidence type="ECO:0000313" key="2">
    <source>
        <dbReference type="Proteomes" id="UP000829069"/>
    </source>
</evidence>
<reference evidence="1 2" key="1">
    <citation type="submission" date="2022-03" db="EMBL/GenBank/DDBJ databases">
        <title>Isotopic signatures of nitrous oxide derived from detoxification processes.</title>
        <authorList>
            <person name="Behrendt U."/>
            <person name="Buchen C."/>
            <person name="Well R."/>
            <person name="Ulrich A."/>
            <person name="Rohe L."/>
            <person name="Kolb S."/>
            <person name="Schloter M."/>
            <person name="Horn M.A."/>
            <person name="Augustin J."/>
        </authorList>
    </citation>
    <scope>NUCLEOTIDE SEQUENCE [LARGE SCALE GENOMIC DNA]</scope>
    <source>
        <strain evidence="1 2">S4-C24</strain>
    </source>
</reference>
<gene>
    <name evidence="1" type="ORF">MNQ99_01960</name>
</gene>
<sequence>MYRGTPPGSASELQEPGALADPGSTIQVVLLEDGTEFAVVTYGSSSCPVVSTGSTVMSPNHVAIDAVDTYDDPRSEVCTDDLAPMTHVFDVPPDVDHRKPLTITILGQDRRLSWNDPSPGAPQK</sequence>
<protein>
    <submittedName>
        <fullName evidence="1">Uncharacterized protein</fullName>
    </submittedName>
</protein>
<dbReference type="RefSeq" id="WP_241914245.1">
    <property type="nucleotide sequence ID" value="NZ_CP093326.1"/>
</dbReference>
<proteinExistence type="predicted"/>
<keyword evidence="2" id="KW-1185">Reference proteome</keyword>
<evidence type="ECO:0000313" key="1">
    <source>
        <dbReference type="EMBL" id="UNK46161.1"/>
    </source>
</evidence>
<name>A0ABY3W842_9MICC</name>
<accession>A0ABY3W842</accession>
<dbReference type="Proteomes" id="UP000829069">
    <property type="component" value="Chromosome"/>
</dbReference>
<dbReference type="EMBL" id="CP093326">
    <property type="protein sequence ID" value="UNK46161.1"/>
    <property type="molecule type" value="Genomic_DNA"/>
</dbReference>